<dbReference type="InterPro" id="IPR032030">
    <property type="entry name" value="YscD_cytoplasmic_dom"/>
</dbReference>
<dbReference type="Gene3D" id="2.60.200.20">
    <property type="match status" value="2"/>
</dbReference>
<dbReference type="SMART" id="SM00240">
    <property type="entry name" value="FHA"/>
    <property type="match status" value="2"/>
</dbReference>
<dbReference type="PROSITE" id="PS50006">
    <property type="entry name" value="FHA_DOMAIN"/>
    <property type="match status" value="1"/>
</dbReference>
<evidence type="ECO:0000259" key="2">
    <source>
        <dbReference type="PROSITE" id="PS50006"/>
    </source>
</evidence>
<dbReference type="InterPro" id="IPR008984">
    <property type="entry name" value="SMAD_FHA_dom_sf"/>
</dbReference>
<keyword evidence="4" id="KW-1185">Reference proteome</keyword>
<feature type="transmembrane region" description="Helical" evidence="1">
    <location>
        <begin position="263"/>
        <end position="283"/>
    </location>
</feature>
<keyword evidence="1" id="KW-0812">Transmembrane</keyword>
<dbReference type="OrthoDB" id="9815482at2"/>
<accession>A0A4R5U1Q1</accession>
<dbReference type="InterPro" id="IPR000253">
    <property type="entry name" value="FHA_dom"/>
</dbReference>
<dbReference type="Pfam" id="PF00498">
    <property type="entry name" value="FHA"/>
    <property type="match status" value="1"/>
</dbReference>
<dbReference type="AlphaFoldDB" id="A0A4R5U1Q1"/>
<dbReference type="Pfam" id="PF16697">
    <property type="entry name" value="Yop-YscD_cpl"/>
    <property type="match status" value="1"/>
</dbReference>
<evidence type="ECO:0000313" key="3">
    <source>
        <dbReference type="EMBL" id="TDK27511.1"/>
    </source>
</evidence>
<name>A0A4R5U1Q1_9GAMM</name>
<protein>
    <submittedName>
        <fullName evidence="3">FHA domain-containing protein</fullName>
    </submittedName>
</protein>
<dbReference type="SUPFAM" id="SSF49879">
    <property type="entry name" value="SMAD/FHA domain"/>
    <property type="match status" value="2"/>
</dbReference>
<evidence type="ECO:0000313" key="4">
    <source>
        <dbReference type="Proteomes" id="UP000294796"/>
    </source>
</evidence>
<organism evidence="3 4">
    <name type="scientific">Luteimonas aestuarii</name>
    <dbReference type="NCBI Taxonomy" id="453837"/>
    <lineage>
        <taxon>Bacteria</taxon>
        <taxon>Pseudomonadati</taxon>
        <taxon>Pseudomonadota</taxon>
        <taxon>Gammaproteobacteria</taxon>
        <taxon>Lysobacterales</taxon>
        <taxon>Lysobacteraceae</taxon>
        <taxon>Luteimonas</taxon>
    </lineage>
</organism>
<dbReference type="Proteomes" id="UP000294796">
    <property type="component" value="Unassembled WGS sequence"/>
</dbReference>
<keyword evidence="1" id="KW-1133">Transmembrane helix</keyword>
<proteinExistence type="predicted"/>
<evidence type="ECO:0000256" key="1">
    <source>
        <dbReference type="SAM" id="Phobius"/>
    </source>
</evidence>
<feature type="domain" description="FHA" evidence="2">
    <location>
        <begin position="166"/>
        <end position="215"/>
    </location>
</feature>
<dbReference type="PANTHER" id="PTHR23308">
    <property type="entry name" value="NUCLEAR INHIBITOR OF PROTEIN PHOSPHATASE-1"/>
    <property type="match status" value="1"/>
</dbReference>
<gene>
    <name evidence="3" type="ORF">E2F46_04790</name>
</gene>
<comment type="caution">
    <text evidence="3">The sequence shown here is derived from an EMBL/GenBank/DDBJ whole genome shotgun (WGS) entry which is preliminary data.</text>
</comment>
<reference evidence="3 4" key="1">
    <citation type="submission" date="2019-03" db="EMBL/GenBank/DDBJ databases">
        <title>Luteimonas zhaokaii sp.nov., isolated from the rectal contents of Plateau pika in Yushu, Qinghai Province, China.</title>
        <authorList>
            <person name="Zhang G."/>
        </authorList>
    </citation>
    <scope>NUCLEOTIDE SEQUENCE [LARGE SCALE GENOMIC DNA]</scope>
    <source>
        <strain evidence="3 4">B9</strain>
    </source>
</reference>
<keyword evidence="1" id="KW-0472">Membrane</keyword>
<dbReference type="InterPro" id="IPR050923">
    <property type="entry name" value="Cell_Proc_Reg/RNA_Proc"/>
</dbReference>
<dbReference type="CDD" id="cd00060">
    <property type="entry name" value="FHA"/>
    <property type="match status" value="2"/>
</dbReference>
<dbReference type="EMBL" id="SMTF01000002">
    <property type="protein sequence ID" value="TDK27511.1"/>
    <property type="molecule type" value="Genomic_DNA"/>
</dbReference>
<sequence>MWRPITILSPPSPPCLQRAPMKLVFPGGEHPQVMLGPGVSRVGSGPDANIVLASPGVKPRHCELHVTARGVMMQVPDGTDVRVNDRNVSGMIALRPGDRVAFEGVQARLASHDAAAPLPDAANAPLPAPANDDLAATMVRPVLPRYVLRGVSAAGFGRTFPLVGPTLLGRAPDCGVVLDHPGLSRHHARLTPTEEGLLVEDLGSTNGCLLNDVAIDRAWARHGDEIGVDTLRFRVVMPGAAEPVRANGHAARAARANATRTGVLAWVLVVAAAAALAALWLFATRA</sequence>